<evidence type="ECO:0000313" key="1">
    <source>
        <dbReference type="EMBL" id="VEL24074.1"/>
    </source>
</evidence>
<dbReference type="AlphaFoldDB" id="A0A448WZ87"/>
<sequence length="181" mass="19966">MPFRQARPPEADRRLLQRHTCSDTRAATHVQPHTNKHKCRHPVTKPSPECAAFMSFTHRLFTEYRPFPVLSGLTNRRGRMLGAAGLAGLAGPIEEGLVSFTLLADQMCPCSSQNQTASCRLKSTASLLSPLSAVYQALPDPFSRHPRHFNFPLILHPACTRLVCLSDSLHSVCVGLPRATT</sequence>
<reference evidence="1" key="1">
    <citation type="submission" date="2018-11" db="EMBL/GenBank/DDBJ databases">
        <authorList>
            <consortium name="Pathogen Informatics"/>
        </authorList>
    </citation>
    <scope>NUCLEOTIDE SEQUENCE</scope>
</reference>
<organism evidence="1 2">
    <name type="scientific">Protopolystoma xenopodis</name>
    <dbReference type="NCBI Taxonomy" id="117903"/>
    <lineage>
        <taxon>Eukaryota</taxon>
        <taxon>Metazoa</taxon>
        <taxon>Spiralia</taxon>
        <taxon>Lophotrochozoa</taxon>
        <taxon>Platyhelminthes</taxon>
        <taxon>Monogenea</taxon>
        <taxon>Polyopisthocotylea</taxon>
        <taxon>Polystomatidea</taxon>
        <taxon>Polystomatidae</taxon>
        <taxon>Protopolystoma</taxon>
    </lineage>
</organism>
<protein>
    <submittedName>
        <fullName evidence="1">Uncharacterized protein</fullName>
    </submittedName>
</protein>
<accession>A0A448WZ87</accession>
<evidence type="ECO:0000313" key="2">
    <source>
        <dbReference type="Proteomes" id="UP000784294"/>
    </source>
</evidence>
<gene>
    <name evidence="1" type="ORF">PXEA_LOCUS17514</name>
</gene>
<name>A0A448WZ87_9PLAT</name>
<dbReference type="Proteomes" id="UP000784294">
    <property type="component" value="Unassembled WGS sequence"/>
</dbReference>
<proteinExistence type="predicted"/>
<comment type="caution">
    <text evidence="1">The sequence shown here is derived from an EMBL/GenBank/DDBJ whole genome shotgun (WGS) entry which is preliminary data.</text>
</comment>
<keyword evidence="2" id="KW-1185">Reference proteome</keyword>
<dbReference type="EMBL" id="CAAALY010065725">
    <property type="protein sequence ID" value="VEL24074.1"/>
    <property type="molecule type" value="Genomic_DNA"/>
</dbReference>